<dbReference type="Proteomes" id="UP000256321">
    <property type="component" value="Unassembled WGS sequence"/>
</dbReference>
<dbReference type="EMBL" id="QREV01000005">
    <property type="protein sequence ID" value="RDU50567.1"/>
    <property type="molecule type" value="Genomic_DNA"/>
</dbReference>
<keyword evidence="2" id="KW-0808">Transferase</keyword>
<dbReference type="EMBL" id="JACRTI010000005">
    <property type="protein sequence ID" value="MBC8600845.1"/>
    <property type="molecule type" value="Genomic_DNA"/>
</dbReference>
<reference evidence="1 4" key="2">
    <citation type="submission" date="2020-08" db="EMBL/GenBank/DDBJ databases">
        <title>Genome public.</title>
        <authorList>
            <person name="Liu C."/>
            <person name="Sun Q."/>
        </authorList>
    </citation>
    <scope>NUCLEOTIDE SEQUENCE [LARGE SCALE GENOMIC DNA]</scope>
    <source>
        <strain evidence="1 4">426_9</strain>
    </source>
</reference>
<gene>
    <name evidence="2" type="ORF">DWU89_03870</name>
    <name evidence="1" type="ORF">H8784_03820</name>
</gene>
<dbReference type="AlphaFoldDB" id="A0A3D8HIZ9"/>
<accession>A0A3D8HIZ9</accession>
<comment type="caution">
    <text evidence="2">The sequence shown here is derived from an EMBL/GenBank/DDBJ whole genome shotgun (WGS) entry which is preliminary data.</text>
</comment>
<evidence type="ECO:0000313" key="4">
    <source>
        <dbReference type="Proteomes" id="UP000629596"/>
    </source>
</evidence>
<reference evidence="2 3" key="1">
    <citation type="submission" date="2018-07" db="EMBL/GenBank/DDBJ databases">
        <title>Parabacteroides acidifaciens nov. sp., isolated from human feces.</title>
        <authorList>
            <person name="Wang Y.J."/>
        </authorList>
    </citation>
    <scope>NUCLEOTIDE SEQUENCE [LARGE SCALE GENOMIC DNA]</scope>
    <source>
        <strain evidence="2 3">426-9</strain>
    </source>
</reference>
<sequence>MERNIEQYIQDYKSSDFEKVMVHYRRQQVLQSINQYPHHRILEIGCGEQPLFTEIADFDEYVVVEPASYFCDKAFAVANGKSCITVIQDFFENRVNELLEKQFDFIVVSALLHEVIDPQSLLDGIYQCCTDQTVVHINVPNSRSFHMLLAYESGIIPKIGLLSDRAKVLQQHTSFDLDLLKSYVTINKFIILDSGSYFIKLFNHEKMQRMIDIGILDSNILDGLNRMIKYMPDEGAEIYVNVKKK</sequence>
<name>A0A3D8HIZ9_9BACT</name>
<evidence type="ECO:0000313" key="3">
    <source>
        <dbReference type="Proteomes" id="UP000256321"/>
    </source>
</evidence>
<protein>
    <submittedName>
        <fullName evidence="2">Methyltransferase domain-containing protein</fullName>
    </submittedName>
</protein>
<organism evidence="2 3">
    <name type="scientific">Parabacteroides acidifaciens</name>
    <dbReference type="NCBI Taxonomy" id="2290935"/>
    <lineage>
        <taxon>Bacteria</taxon>
        <taxon>Pseudomonadati</taxon>
        <taxon>Bacteroidota</taxon>
        <taxon>Bacteroidia</taxon>
        <taxon>Bacteroidales</taxon>
        <taxon>Tannerellaceae</taxon>
        <taxon>Parabacteroides</taxon>
    </lineage>
</organism>
<dbReference type="SUPFAM" id="SSF53335">
    <property type="entry name" value="S-adenosyl-L-methionine-dependent methyltransferases"/>
    <property type="match status" value="1"/>
</dbReference>
<dbReference type="GO" id="GO:0008168">
    <property type="term" value="F:methyltransferase activity"/>
    <property type="evidence" value="ECO:0007669"/>
    <property type="project" value="UniProtKB-KW"/>
</dbReference>
<dbReference type="RefSeq" id="WP_115498353.1">
    <property type="nucleotide sequence ID" value="NZ_JACRTI010000005.1"/>
</dbReference>
<keyword evidence="2" id="KW-0489">Methyltransferase</keyword>
<dbReference type="Gene3D" id="3.40.50.150">
    <property type="entry name" value="Vaccinia Virus protein VP39"/>
    <property type="match status" value="1"/>
</dbReference>
<dbReference type="GO" id="GO:0032259">
    <property type="term" value="P:methylation"/>
    <property type="evidence" value="ECO:0007669"/>
    <property type="project" value="UniProtKB-KW"/>
</dbReference>
<dbReference type="Pfam" id="PF13489">
    <property type="entry name" value="Methyltransf_23"/>
    <property type="match status" value="1"/>
</dbReference>
<evidence type="ECO:0000313" key="2">
    <source>
        <dbReference type="EMBL" id="RDU50567.1"/>
    </source>
</evidence>
<dbReference type="CDD" id="cd02440">
    <property type="entry name" value="AdoMet_MTases"/>
    <property type="match status" value="1"/>
</dbReference>
<keyword evidence="4" id="KW-1185">Reference proteome</keyword>
<evidence type="ECO:0000313" key="1">
    <source>
        <dbReference type="EMBL" id="MBC8600845.1"/>
    </source>
</evidence>
<dbReference type="Proteomes" id="UP000629596">
    <property type="component" value="Unassembled WGS sequence"/>
</dbReference>
<dbReference type="InterPro" id="IPR029063">
    <property type="entry name" value="SAM-dependent_MTases_sf"/>
</dbReference>
<proteinExistence type="predicted"/>